<accession>A0ABP8KQU3</accession>
<comment type="caution">
    <text evidence="2">The sequence shown here is derived from an EMBL/GenBank/DDBJ whole genome shotgun (WGS) entry which is preliminary data.</text>
</comment>
<dbReference type="InterPro" id="IPR039422">
    <property type="entry name" value="MarR/SlyA-like"/>
</dbReference>
<dbReference type="PANTHER" id="PTHR33164:SF101">
    <property type="entry name" value="TRANSCRIPTIONAL REPRESSOR MPRA"/>
    <property type="match status" value="1"/>
</dbReference>
<dbReference type="Proteomes" id="UP001500936">
    <property type="component" value="Unassembled WGS sequence"/>
</dbReference>
<sequence>MRPFSEAMSIEKDIKQTSFRSPFHRLVVNLMYTNNWVCDHQTRLLKPHGITLQQYNVLRILRGQYPNPVKVSDITERMLDKMSNASRLVDKLVAKKLVDRTECPSDRRAVDVVITQKGLNLLKQLDTQQWEDRLKTLSEDEAVQLSQMLDKLRGSDE</sequence>
<keyword evidence="3" id="KW-1185">Reference proteome</keyword>
<dbReference type="PANTHER" id="PTHR33164">
    <property type="entry name" value="TRANSCRIPTIONAL REGULATOR, MARR FAMILY"/>
    <property type="match status" value="1"/>
</dbReference>
<dbReference type="InterPro" id="IPR036388">
    <property type="entry name" value="WH-like_DNA-bd_sf"/>
</dbReference>
<protein>
    <submittedName>
        <fullName evidence="2">MarR family transcriptional regulator</fullName>
    </submittedName>
</protein>
<proteinExistence type="predicted"/>
<dbReference type="Gene3D" id="1.10.10.10">
    <property type="entry name" value="Winged helix-like DNA-binding domain superfamily/Winged helix DNA-binding domain"/>
    <property type="match status" value="1"/>
</dbReference>
<feature type="domain" description="HTH marR-type" evidence="1">
    <location>
        <begin position="20"/>
        <end position="154"/>
    </location>
</feature>
<dbReference type="SMART" id="SM00347">
    <property type="entry name" value="HTH_MARR"/>
    <property type="match status" value="1"/>
</dbReference>
<evidence type="ECO:0000313" key="2">
    <source>
        <dbReference type="EMBL" id="GAA4413767.1"/>
    </source>
</evidence>
<dbReference type="SUPFAM" id="SSF46785">
    <property type="entry name" value="Winged helix' DNA-binding domain"/>
    <property type="match status" value="1"/>
</dbReference>
<reference evidence="3" key="1">
    <citation type="journal article" date="2019" name="Int. J. Syst. Evol. Microbiol.">
        <title>The Global Catalogue of Microorganisms (GCM) 10K type strain sequencing project: providing services to taxonomists for standard genome sequencing and annotation.</title>
        <authorList>
            <consortium name="The Broad Institute Genomics Platform"/>
            <consortium name="The Broad Institute Genome Sequencing Center for Infectious Disease"/>
            <person name="Wu L."/>
            <person name="Ma J."/>
        </authorList>
    </citation>
    <scope>NUCLEOTIDE SEQUENCE [LARGE SCALE GENOMIC DNA]</scope>
    <source>
        <strain evidence="3">JCM 17925</strain>
    </source>
</reference>
<evidence type="ECO:0000313" key="3">
    <source>
        <dbReference type="Proteomes" id="UP001500936"/>
    </source>
</evidence>
<dbReference type="Pfam" id="PF12802">
    <property type="entry name" value="MarR_2"/>
    <property type="match status" value="1"/>
</dbReference>
<organism evidence="2 3">
    <name type="scientific">Nibrella viscosa</name>
    <dbReference type="NCBI Taxonomy" id="1084524"/>
    <lineage>
        <taxon>Bacteria</taxon>
        <taxon>Pseudomonadati</taxon>
        <taxon>Bacteroidota</taxon>
        <taxon>Cytophagia</taxon>
        <taxon>Cytophagales</taxon>
        <taxon>Spirosomataceae</taxon>
        <taxon>Nibrella</taxon>
    </lineage>
</organism>
<evidence type="ECO:0000259" key="1">
    <source>
        <dbReference type="PROSITE" id="PS50995"/>
    </source>
</evidence>
<dbReference type="PROSITE" id="PS50995">
    <property type="entry name" value="HTH_MARR_2"/>
    <property type="match status" value="1"/>
</dbReference>
<gene>
    <name evidence="2" type="ORF">GCM10023187_42450</name>
</gene>
<dbReference type="InterPro" id="IPR000835">
    <property type="entry name" value="HTH_MarR-typ"/>
</dbReference>
<dbReference type="InterPro" id="IPR036390">
    <property type="entry name" value="WH_DNA-bd_sf"/>
</dbReference>
<name>A0ABP8KQU3_9BACT</name>
<dbReference type="EMBL" id="BAABHB010000011">
    <property type="protein sequence ID" value="GAA4413767.1"/>
    <property type="molecule type" value="Genomic_DNA"/>
</dbReference>